<dbReference type="Pfam" id="PF21349">
    <property type="entry name" value="RUBY_RBDX"/>
    <property type="match status" value="2"/>
</dbReference>
<dbReference type="PANTHER" id="PTHR43865">
    <property type="entry name" value="RUBRERYTHRIN-RELATED"/>
    <property type="match status" value="1"/>
</dbReference>
<dbReference type="Gene3D" id="2.20.28.10">
    <property type="match status" value="2"/>
</dbReference>
<evidence type="ECO:0000313" key="5">
    <source>
        <dbReference type="EMBL" id="MSS59398.1"/>
    </source>
</evidence>
<dbReference type="GO" id="GO:0005506">
    <property type="term" value="F:iron ion binding"/>
    <property type="evidence" value="ECO:0007669"/>
    <property type="project" value="InterPro"/>
</dbReference>
<organism evidence="5 6">
    <name type="scientific">Stecheria intestinalis</name>
    <dbReference type="NCBI Taxonomy" id="2606630"/>
    <lineage>
        <taxon>Bacteria</taxon>
        <taxon>Bacillati</taxon>
        <taxon>Bacillota</taxon>
        <taxon>Erysipelotrichia</taxon>
        <taxon>Erysipelotrichales</taxon>
        <taxon>Erysipelotrichaceae</taxon>
        <taxon>Stecheria</taxon>
    </lineage>
</organism>
<keyword evidence="3" id="KW-0408">Iron</keyword>
<keyword evidence="6" id="KW-1185">Reference proteome</keyword>
<dbReference type="PROSITE" id="PS50903">
    <property type="entry name" value="RUBREDOXIN_LIKE"/>
    <property type="match status" value="1"/>
</dbReference>
<dbReference type="AlphaFoldDB" id="A0A7X2NTW4"/>
<comment type="caution">
    <text evidence="5">The sequence shown here is derived from an EMBL/GenBank/DDBJ whole genome shotgun (WGS) entry which is preliminary data.</text>
</comment>
<protein>
    <recommendedName>
        <fullName evidence="4">Rubredoxin-like domain-containing protein</fullName>
    </recommendedName>
</protein>
<evidence type="ECO:0000256" key="1">
    <source>
        <dbReference type="ARBA" id="ARBA00001965"/>
    </source>
</evidence>
<dbReference type="Proteomes" id="UP000461880">
    <property type="component" value="Unassembled WGS sequence"/>
</dbReference>
<evidence type="ECO:0000256" key="3">
    <source>
        <dbReference type="ARBA" id="ARBA00023004"/>
    </source>
</evidence>
<feature type="domain" description="Rubredoxin-like" evidence="4">
    <location>
        <begin position="37"/>
        <end position="71"/>
    </location>
</feature>
<keyword evidence="2" id="KW-0479">Metal-binding</keyword>
<dbReference type="PANTHER" id="PTHR43865:SF1">
    <property type="entry name" value="RUBRERYTHRIN-RELATED"/>
    <property type="match status" value="1"/>
</dbReference>
<evidence type="ECO:0000259" key="4">
    <source>
        <dbReference type="PROSITE" id="PS50903"/>
    </source>
</evidence>
<dbReference type="InterPro" id="IPR052364">
    <property type="entry name" value="Rubrerythrin"/>
</dbReference>
<dbReference type="SUPFAM" id="SSF57802">
    <property type="entry name" value="Rubredoxin-like"/>
    <property type="match status" value="2"/>
</dbReference>
<dbReference type="EMBL" id="VUMN01000030">
    <property type="protein sequence ID" value="MSS59398.1"/>
    <property type="molecule type" value="Genomic_DNA"/>
</dbReference>
<sequence>MKQDRTEWKCEVCGYEMETAQAPEECPVCHHQQFALMKRWKCQVCGFVIRDTKPPLQCPLCHKGIEAFTEIPSHPEF</sequence>
<dbReference type="InterPro" id="IPR024934">
    <property type="entry name" value="Rubredoxin-like_dom"/>
</dbReference>
<accession>A0A7X2NTW4</accession>
<dbReference type="RefSeq" id="WP_154505621.1">
    <property type="nucleotide sequence ID" value="NZ_JAQXPC010000095.1"/>
</dbReference>
<name>A0A7X2NTW4_9FIRM</name>
<dbReference type="InterPro" id="IPR048574">
    <property type="entry name" value="RUBY_RBDX"/>
</dbReference>
<reference evidence="5 6" key="1">
    <citation type="submission" date="2019-08" db="EMBL/GenBank/DDBJ databases">
        <title>In-depth cultivation of the pig gut microbiome towards novel bacterial diversity and tailored functional studies.</title>
        <authorList>
            <person name="Wylensek D."/>
            <person name="Hitch T.C.A."/>
            <person name="Clavel T."/>
        </authorList>
    </citation>
    <scope>NUCLEOTIDE SEQUENCE [LARGE SCALE GENOMIC DNA]</scope>
    <source>
        <strain evidence="5 6">Oil+RF-744-GAM-WT-6</strain>
    </source>
</reference>
<comment type="cofactor">
    <cofactor evidence="1">
        <name>Fe(3+)</name>
        <dbReference type="ChEBI" id="CHEBI:29034"/>
    </cofactor>
</comment>
<evidence type="ECO:0000313" key="6">
    <source>
        <dbReference type="Proteomes" id="UP000461880"/>
    </source>
</evidence>
<gene>
    <name evidence="5" type="ORF">FYJ51_10900</name>
</gene>
<evidence type="ECO:0000256" key="2">
    <source>
        <dbReference type="ARBA" id="ARBA00022723"/>
    </source>
</evidence>
<proteinExistence type="predicted"/>